<comment type="similarity">
    <text evidence="1">Belongs to the AFG1 ATPase family.</text>
</comment>
<keyword evidence="6" id="KW-1185">Reference proteome</keyword>
<dbReference type="AlphaFoldDB" id="A0AAJ0MD10"/>
<reference evidence="5" key="1">
    <citation type="journal article" date="2023" name="Mol. Phylogenet. Evol.">
        <title>Genome-scale phylogeny and comparative genomics of the fungal order Sordariales.</title>
        <authorList>
            <person name="Hensen N."/>
            <person name="Bonometti L."/>
            <person name="Westerberg I."/>
            <person name="Brannstrom I.O."/>
            <person name="Guillou S."/>
            <person name="Cros-Aarteil S."/>
            <person name="Calhoun S."/>
            <person name="Haridas S."/>
            <person name="Kuo A."/>
            <person name="Mondo S."/>
            <person name="Pangilinan J."/>
            <person name="Riley R."/>
            <person name="LaButti K."/>
            <person name="Andreopoulos B."/>
            <person name="Lipzen A."/>
            <person name="Chen C."/>
            <person name="Yan M."/>
            <person name="Daum C."/>
            <person name="Ng V."/>
            <person name="Clum A."/>
            <person name="Steindorff A."/>
            <person name="Ohm R.A."/>
            <person name="Martin F."/>
            <person name="Silar P."/>
            <person name="Natvig D.O."/>
            <person name="Lalanne C."/>
            <person name="Gautier V."/>
            <person name="Ament-Velasquez S.L."/>
            <person name="Kruys A."/>
            <person name="Hutchinson M.I."/>
            <person name="Powell A.J."/>
            <person name="Barry K."/>
            <person name="Miller A.N."/>
            <person name="Grigoriev I.V."/>
            <person name="Debuchy R."/>
            <person name="Gladieux P."/>
            <person name="Hiltunen Thoren M."/>
            <person name="Johannesson H."/>
        </authorList>
    </citation>
    <scope>NUCLEOTIDE SEQUENCE</scope>
    <source>
        <strain evidence="5">CBS 955.72</strain>
    </source>
</reference>
<reference evidence="5" key="2">
    <citation type="submission" date="2023-06" db="EMBL/GenBank/DDBJ databases">
        <authorList>
            <consortium name="Lawrence Berkeley National Laboratory"/>
            <person name="Haridas S."/>
            <person name="Hensen N."/>
            <person name="Bonometti L."/>
            <person name="Westerberg I."/>
            <person name="Brannstrom I.O."/>
            <person name="Guillou S."/>
            <person name="Cros-Aarteil S."/>
            <person name="Calhoun S."/>
            <person name="Kuo A."/>
            <person name="Mondo S."/>
            <person name="Pangilinan J."/>
            <person name="Riley R."/>
            <person name="Labutti K."/>
            <person name="Andreopoulos B."/>
            <person name="Lipzen A."/>
            <person name="Chen C."/>
            <person name="Yanf M."/>
            <person name="Daum C."/>
            <person name="Ng V."/>
            <person name="Clum A."/>
            <person name="Steindorff A."/>
            <person name="Ohm R."/>
            <person name="Martin F."/>
            <person name="Silar P."/>
            <person name="Natvig D."/>
            <person name="Lalanne C."/>
            <person name="Gautier V."/>
            <person name="Ament-Velasquez S.L."/>
            <person name="Kruys A."/>
            <person name="Hutchinson M.I."/>
            <person name="Powell A.J."/>
            <person name="Barry K."/>
            <person name="Miller A.N."/>
            <person name="Grigoriev I.V."/>
            <person name="Debuchy R."/>
            <person name="Gladieux P."/>
            <person name="Thoren M.H."/>
            <person name="Johannesson H."/>
        </authorList>
    </citation>
    <scope>NUCLEOTIDE SEQUENCE</scope>
    <source>
        <strain evidence="5">CBS 955.72</strain>
    </source>
</reference>
<dbReference type="Pfam" id="PF03969">
    <property type="entry name" value="AFG1_ATPase"/>
    <property type="match status" value="2"/>
</dbReference>
<keyword evidence="3" id="KW-0067">ATP-binding</keyword>
<evidence type="ECO:0000256" key="1">
    <source>
        <dbReference type="ARBA" id="ARBA00010322"/>
    </source>
</evidence>
<dbReference type="GO" id="GO:0005524">
    <property type="term" value="F:ATP binding"/>
    <property type="evidence" value="ECO:0007669"/>
    <property type="project" value="UniProtKB-KW"/>
</dbReference>
<dbReference type="PANTHER" id="PTHR12169">
    <property type="entry name" value="ATPASE N2B"/>
    <property type="match status" value="1"/>
</dbReference>
<sequence length="588" mass="66549">MGRIATSVTITDPLVKYNSLITTGICSPDASQYRLAHHLQKLYLRLKHYTPSHEYRTRLHQISQAVNQDQARGEAGDELASPSHPIRRNPLLTRFFQKPESRDSLALTRVLTSHQAALHVDSPRGLFLPGEVGTGKSMLLDILAEGLPTHRKKRWHFNTFMLHALSKLEQFRKSRPLMVEKSPMLFLDEFQLPDRAASKIMNNLFITFFQLGGVLIASSNRMPEELEKAIGGYHSPPPTGGLVEQVLGLARRKPRGELFGQTSDFANFLEVLKARCNFWHVEGSRDWRRRDVQDTATLLPPMCILKSDHDEWANVWQCDVSWGPSSLVVYGRAAVIPRQHDGVAYWDFTEIVGPFGPADYVTLASNFHTFVIDQVPILSSSMKIEARRFITLLDALYESRCKLIIRAEAGPDDLFFPETRERSAPASNQEVVNRQDDSGDATYSETIAEVFQDQMSPFRPNISTYSDSRNAKYNPDQDSNFGIEPDRKVDFNKAGAFAGEDERFAYKRATSRLWELCSAQWHARSGDWWQPLPKDARHWEGAEPTKLLSLSPSSAARSEITMGPSIEVEEPARLERFRIAVLKKGGPE</sequence>
<dbReference type="GO" id="GO:0005739">
    <property type="term" value="C:mitochondrion"/>
    <property type="evidence" value="ECO:0007669"/>
    <property type="project" value="TreeGrafter"/>
</dbReference>
<accession>A0AAJ0MD10</accession>
<dbReference type="Gene3D" id="3.40.50.300">
    <property type="entry name" value="P-loop containing nucleotide triphosphate hydrolases"/>
    <property type="match status" value="1"/>
</dbReference>
<organism evidence="5 6">
    <name type="scientific">Lasiosphaeria hispida</name>
    <dbReference type="NCBI Taxonomy" id="260671"/>
    <lineage>
        <taxon>Eukaryota</taxon>
        <taxon>Fungi</taxon>
        <taxon>Dikarya</taxon>
        <taxon>Ascomycota</taxon>
        <taxon>Pezizomycotina</taxon>
        <taxon>Sordariomycetes</taxon>
        <taxon>Sordariomycetidae</taxon>
        <taxon>Sordariales</taxon>
        <taxon>Lasiosphaeriaceae</taxon>
        <taxon>Lasiosphaeria</taxon>
    </lineage>
</organism>
<evidence type="ECO:0000313" key="6">
    <source>
        <dbReference type="Proteomes" id="UP001275084"/>
    </source>
</evidence>
<comment type="caution">
    <text evidence="5">The sequence shown here is derived from an EMBL/GenBank/DDBJ whole genome shotgun (WGS) entry which is preliminary data.</text>
</comment>
<evidence type="ECO:0000313" key="5">
    <source>
        <dbReference type="EMBL" id="KAK3350167.1"/>
    </source>
</evidence>
<dbReference type="Proteomes" id="UP001275084">
    <property type="component" value="Unassembled WGS sequence"/>
</dbReference>
<protein>
    <submittedName>
        <fullName evidence="5">AFG1-like ATPase-domain-containing protein</fullName>
    </submittedName>
</protein>
<gene>
    <name evidence="5" type="ORF">B0T25DRAFT_592163</name>
</gene>
<keyword evidence="2" id="KW-0547">Nucleotide-binding</keyword>
<evidence type="ECO:0000256" key="3">
    <source>
        <dbReference type="ARBA" id="ARBA00022840"/>
    </source>
</evidence>
<feature type="region of interest" description="Disordered" evidence="4">
    <location>
        <begin position="66"/>
        <end position="86"/>
    </location>
</feature>
<evidence type="ECO:0000256" key="4">
    <source>
        <dbReference type="SAM" id="MobiDB-lite"/>
    </source>
</evidence>
<dbReference type="EMBL" id="JAUIQD010000005">
    <property type="protein sequence ID" value="KAK3350167.1"/>
    <property type="molecule type" value="Genomic_DNA"/>
</dbReference>
<dbReference type="SUPFAM" id="SSF52540">
    <property type="entry name" value="P-loop containing nucleoside triphosphate hydrolases"/>
    <property type="match status" value="1"/>
</dbReference>
<dbReference type="InterPro" id="IPR027417">
    <property type="entry name" value="P-loop_NTPase"/>
</dbReference>
<proteinExistence type="inferred from homology"/>
<dbReference type="PANTHER" id="PTHR12169:SF2">
    <property type="entry name" value="AFG1P"/>
    <property type="match status" value="1"/>
</dbReference>
<name>A0AAJ0MD10_9PEZI</name>
<evidence type="ECO:0000256" key="2">
    <source>
        <dbReference type="ARBA" id="ARBA00022741"/>
    </source>
</evidence>
<dbReference type="GO" id="GO:0016887">
    <property type="term" value="F:ATP hydrolysis activity"/>
    <property type="evidence" value="ECO:0007669"/>
    <property type="project" value="InterPro"/>
</dbReference>
<dbReference type="InterPro" id="IPR005654">
    <property type="entry name" value="ATPase_AFG1-like"/>
</dbReference>